<name>A0AAJ0D4Q2_9PEZI</name>
<dbReference type="GO" id="GO:0000793">
    <property type="term" value="C:condensed chromosome"/>
    <property type="evidence" value="ECO:0007669"/>
    <property type="project" value="TreeGrafter"/>
</dbReference>
<dbReference type="GO" id="GO:0003682">
    <property type="term" value="F:chromatin binding"/>
    <property type="evidence" value="ECO:0007669"/>
    <property type="project" value="TreeGrafter"/>
</dbReference>
<dbReference type="AlphaFoldDB" id="A0AAJ0D4Q2"/>
<proteinExistence type="predicted"/>
<evidence type="ECO:0000313" key="2">
    <source>
        <dbReference type="EMBL" id="KAK3045729.1"/>
    </source>
</evidence>
<reference evidence="2" key="1">
    <citation type="submission" date="2023-04" db="EMBL/GenBank/DDBJ databases">
        <title>Black Yeasts Isolated from many extreme environments.</title>
        <authorList>
            <person name="Coleine C."/>
            <person name="Stajich J.E."/>
            <person name="Selbmann L."/>
        </authorList>
    </citation>
    <scope>NUCLEOTIDE SEQUENCE</scope>
    <source>
        <strain evidence="2">CCFEE 5312</strain>
    </source>
</reference>
<dbReference type="PANTHER" id="PTHR43941:SF1">
    <property type="entry name" value="STRUCTURAL MAINTENANCE OF CHROMOSOMES PROTEIN 2"/>
    <property type="match status" value="1"/>
</dbReference>
<feature type="coiled-coil region" evidence="1">
    <location>
        <begin position="651"/>
        <end position="795"/>
    </location>
</feature>
<comment type="caution">
    <text evidence="2">The sequence shown here is derived from an EMBL/GenBank/DDBJ whole genome shotgun (WGS) entry which is preliminary data.</text>
</comment>
<keyword evidence="1" id="KW-0175">Coiled coil</keyword>
<dbReference type="GO" id="GO:0000796">
    <property type="term" value="C:condensin complex"/>
    <property type="evidence" value="ECO:0007669"/>
    <property type="project" value="TreeGrafter"/>
</dbReference>
<dbReference type="PANTHER" id="PTHR43941">
    <property type="entry name" value="STRUCTURAL MAINTENANCE OF CHROMOSOMES PROTEIN 2"/>
    <property type="match status" value="1"/>
</dbReference>
<dbReference type="Pfam" id="PF12520">
    <property type="entry name" value="DUF3723"/>
    <property type="match status" value="1"/>
</dbReference>
<accession>A0AAJ0D4Q2</accession>
<dbReference type="Proteomes" id="UP001271007">
    <property type="component" value="Unassembled WGS sequence"/>
</dbReference>
<protein>
    <submittedName>
        <fullName evidence="2">Uncharacterized protein</fullName>
    </submittedName>
</protein>
<dbReference type="EMBL" id="JAWDJX010000161">
    <property type="protein sequence ID" value="KAK3045729.1"/>
    <property type="molecule type" value="Genomic_DNA"/>
</dbReference>
<dbReference type="GO" id="GO:0007076">
    <property type="term" value="P:mitotic chromosome condensation"/>
    <property type="evidence" value="ECO:0007669"/>
    <property type="project" value="TreeGrafter"/>
</dbReference>
<gene>
    <name evidence="2" type="ORF">LTR09_012725</name>
</gene>
<evidence type="ECO:0000313" key="3">
    <source>
        <dbReference type="Proteomes" id="UP001271007"/>
    </source>
</evidence>
<evidence type="ECO:0000256" key="1">
    <source>
        <dbReference type="SAM" id="Coils"/>
    </source>
</evidence>
<sequence length="1030" mass="117903">MASVDERNKAYNHELCFHGFARVELPVLKFGTSTDSGSHRPVSERNVSRLVRIFKTEGCHRSDPNNFIKAVVDANVLLRLSESQQQGTISKEQPEHWSARPLLPVSSVECLDGLHRVKAADQFLDNNDKWWVVALYSEALSDLDRRDIAEDYKNEDGPSDGDIFYKIRQYVKSGDERGEKRWWARLSRTKTKDLKQLLRDTRFAQVFDELLPWPGMWSPVMLGSLHRMLTMKCEEEMLNYLSHVVGSWRSIVHGTSTDFDHQAVDSATVQYLESLAPRASHVDEEHIRTLMHDRSIFARIVSQSDQDIILRNLLSFEGMIPSLYTFFEGLKYLEPCAKILRSLLPPRSKRSIFQSFSASYFRPTQLRIEYAHNDTRSHPSDTYDQDRALGYHQLWLRALRDFPSMTDVAPRKETDQEKPLVSEPNPILWQNFASLAISQGFRTAAAEELSARDGIHQLAEQVLKRANFEPTRLAVATRGIVDILKSLTASATPSDAVPAFSGEECVPKERRCGRPFADDHHYDREFLFLPYIHQSIQCQGSEITTFYCKWEMLRTFLGIHNSEPVIFSTSPTHGTEANRDTIMSVTSAHDVAACEECCRVRTTLSDTENALGRRNEEALVLRGNLEKTADRLQQTDIEALHLSGVSHSEGAQSLRNDLETATTKLEESRAQEKQYAKQIDELKGDIRSGEERLREVEQHRNQLAAQAQLASQAQLERYTNQITELEGKLHSSEEQLHRAEQQLHTCTEQSQLESQARSKLIHELESNVRSKDEQLRKLENELRACNEQNRLQSETIGTRDARIEHLEFALRQQSDELQEKLDAVQNLHYDESVARTNDRSEHHEKEVQLIAEAKASMQAQQDSFTLRDLQFSQEGIQHFVQDHTLGGKPTKNFTFAIGKHGKQVNYHTRDYLLDSWRQNKILWVAQTENIPQGTICWTAMELHNDTSKTIRPGGLAKSSVGLISRKRKENSTITKEAVSNKVHKVQRKIKATPRKGQLSIANEPFDDFAQISTALVLRRTEAEEEEMDRD</sequence>
<keyword evidence="3" id="KW-1185">Reference proteome</keyword>
<dbReference type="InterPro" id="IPR022198">
    <property type="entry name" value="DUF3723"/>
</dbReference>
<organism evidence="2 3">
    <name type="scientific">Extremus antarcticus</name>
    <dbReference type="NCBI Taxonomy" id="702011"/>
    <lineage>
        <taxon>Eukaryota</taxon>
        <taxon>Fungi</taxon>
        <taxon>Dikarya</taxon>
        <taxon>Ascomycota</taxon>
        <taxon>Pezizomycotina</taxon>
        <taxon>Dothideomycetes</taxon>
        <taxon>Dothideomycetidae</taxon>
        <taxon>Mycosphaerellales</taxon>
        <taxon>Extremaceae</taxon>
        <taxon>Extremus</taxon>
    </lineage>
</organism>
<dbReference type="GO" id="GO:0000785">
    <property type="term" value="C:chromatin"/>
    <property type="evidence" value="ECO:0007669"/>
    <property type="project" value="TreeGrafter"/>
</dbReference>